<gene>
    <name evidence="1" type="ORF">XENOCAPTIV_020757</name>
</gene>
<name>A0ABV0QKL7_9TELE</name>
<evidence type="ECO:0000313" key="2">
    <source>
        <dbReference type="Proteomes" id="UP001434883"/>
    </source>
</evidence>
<proteinExistence type="predicted"/>
<accession>A0ABV0QKL7</accession>
<keyword evidence="2" id="KW-1185">Reference proteome</keyword>
<dbReference type="EMBL" id="JAHRIN010012899">
    <property type="protein sequence ID" value="MEQ2195936.1"/>
    <property type="molecule type" value="Genomic_DNA"/>
</dbReference>
<organism evidence="1 2">
    <name type="scientific">Xenoophorus captivus</name>
    <dbReference type="NCBI Taxonomy" id="1517983"/>
    <lineage>
        <taxon>Eukaryota</taxon>
        <taxon>Metazoa</taxon>
        <taxon>Chordata</taxon>
        <taxon>Craniata</taxon>
        <taxon>Vertebrata</taxon>
        <taxon>Euteleostomi</taxon>
        <taxon>Actinopterygii</taxon>
        <taxon>Neopterygii</taxon>
        <taxon>Teleostei</taxon>
        <taxon>Neoteleostei</taxon>
        <taxon>Acanthomorphata</taxon>
        <taxon>Ovalentaria</taxon>
        <taxon>Atherinomorphae</taxon>
        <taxon>Cyprinodontiformes</taxon>
        <taxon>Goodeidae</taxon>
        <taxon>Xenoophorus</taxon>
    </lineage>
</organism>
<reference evidence="1 2" key="1">
    <citation type="submission" date="2021-06" db="EMBL/GenBank/DDBJ databases">
        <authorList>
            <person name="Palmer J.M."/>
        </authorList>
    </citation>
    <scope>NUCLEOTIDE SEQUENCE [LARGE SCALE GENOMIC DNA]</scope>
    <source>
        <strain evidence="1 2">XC_2019</strain>
        <tissue evidence="1">Muscle</tissue>
    </source>
</reference>
<sequence>DFALLSAAILYASCIREAHWCGASEEEFGLGVQLGFPVDDRGLFENGLFLLTVGVSASDCSQTLFPHHDVTFQGSQSVE</sequence>
<protein>
    <submittedName>
        <fullName evidence="1">Uncharacterized protein</fullName>
    </submittedName>
</protein>
<comment type="caution">
    <text evidence="1">The sequence shown here is derived from an EMBL/GenBank/DDBJ whole genome shotgun (WGS) entry which is preliminary data.</text>
</comment>
<dbReference type="Proteomes" id="UP001434883">
    <property type="component" value="Unassembled WGS sequence"/>
</dbReference>
<feature type="non-terminal residue" evidence="1">
    <location>
        <position position="1"/>
    </location>
</feature>
<evidence type="ECO:0000313" key="1">
    <source>
        <dbReference type="EMBL" id="MEQ2195936.1"/>
    </source>
</evidence>